<evidence type="ECO:0000256" key="1">
    <source>
        <dbReference type="ARBA" id="ARBA00004141"/>
    </source>
</evidence>
<dbReference type="RefSeq" id="XP_064850038.1">
    <property type="nucleotide sequence ID" value="XM_064993966.1"/>
</dbReference>
<keyword evidence="11" id="KW-1185">Reference proteome</keyword>
<gene>
    <name evidence="10" type="ORF">DASC09_003630</name>
</gene>
<dbReference type="Pfam" id="PF07690">
    <property type="entry name" value="MFS_1"/>
    <property type="match status" value="1"/>
</dbReference>
<feature type="transmembrane region" description="Helical" evidence="8">
    <location>
        <begin position="160"/>
        <end position="181"/>
    </location>
</feature>
<dbReference type="Gene3D" id="1.20.1250.20">
    <property type="entry name" value="MFS general substrate transporter like domains"/>
    <property type="match status" value="1"/>
</dbReference>
<evidence type="ECO:0000256" key="4">
    <source>
        <dbReference type="ARBA" id="ARBA00022989"/>
    </source>
</evidence>
<dbReference type="Proteomes" id="UP001360560">
    <property type="component" value="Unassembled WGS sequence"/>
</dbReference>
<keyword evidence="2" id="KW-0813">Transport</keyword>
<feature type="transmembrane region" description="Helical" evidence="8">
    <location>
        <begin position="480"/>
        <end position="498"/>
    </location>
</feature>
<feature type="transmembrane region" description="Helical" evidence="8">
    <location>
        <begin position="99"/>
        <end position="118"/>
    </location>
</feature>
<reference evidence="10 11" key="1">
    <citation type="journal article" date="2023" name="Elife">
        <title>Identification of key yeast species and microbe-microbe interactions impacting larval growth of Drosophila in the wild.</title>
        <authorList>
            <person name="Mure A."/>
            <person name="Sugiura Y."/>
            <person name="Maeda R."/>
            <person name="Honda K."/>
            <person name="Sakurai N."/>
            <person name="Takahashi Y."/>
            <person name="Watada M."/>
            <person name="Katoh T."/>
            <person name="Gotoh A."/>
            <person name="Gotoh Y."/>
            <person name="Taniguchi I."/>
            <person name="Nakamura K."/>
            <person name="Hayashi T."/>
            <person name="Katayama T."/>
            <person name="Uemura T."/>
            <person name="Hattori Y."/>
        </authorList>
    </citation>
    <scope>NUCLEOTIDE SEQUENCE [LARGE SCALE GENOMIC DNA]</scope>
    <source>
        <strain evidence="10 11">SC-9</strain>
    </source>
</reference>
<keyword evidence="3 8" id="KW-0812">Transmembrane</keyword>
<dbReference type="InterPro" id="IPR036259">
    <property type="entry name" value="MFS_trans_sf"/>
</dbReference>
<feature type="transmembrane region" description="Helical" evidence="8">
    <location>
        <begin position="62"/>
        <end position="87"/>
    </location>
</feature>
<organism evidence="10 11">
    <name type="scientific">Saccharomycopsis crataegensis</name>
    <dbReference type="NCBI Taxonomy" id="43959"/>
    <lineage>
        <taxon>Eukaryota</taxon>
        <taxon>Fungi</taxon>
        <taxon>Dikarya</taxon>
        <taxon>Ascomycota</taxon>
        <taxon>Saccharomycotina</taxon>
        <taxon>Saccharomycetes</taxon>
        <taxon>Saccharomycopsidaceae</taxon>
        <taxon>Saccharomycopsis</taxon>
    </lineage>
</organism>
<feature type="transmembrane region" description="Helical" evidence="8">
    <location>
        <begin position="415"/>
        <end position="434"/>
    </location>
</feature>
<evidence type="ECO:0000259" key="9">
    <source>
        <dbReference type="PROSITE" id="PS50850"/>
    </source>
</evidence>
<dbReference type="GeneID" id="90071017"/>
<dbReference type="PANTHER" id="PTHR23502:SF51">
    <property type="entry name" value="QUINIDINE RESISTANCE PROTEIN 1-RELATED"/>
    <property type="match status" value="1"/>
</dbReference>
<evidence type="ECO:0000313" key="11">
    <source>
        <dbReference type="Proteomes" id="UP001360560"/>
    </source>
</evidence>
<dbReference type="SUPFAM" id="SSF103473">
    <property type="entry name" value="MFS general substrate transporter"/>
    <property type="match status" value="1"/>
</dbReference>
<dbReference type="PANTHER" id="PTHR23502">
    <property type="entry name" value="MAJOR FACILITATOR SUPERFAMILY"/>
    <property type="match status" value="1"/>
</dbReference>
<feature type="region of interest" description="Disordered" evidence="7">
    <location>
        <begin position="1"/>
        <end position="47"/>
    </location>
</feature>
<feature type="transmembrane region" description="Helical" evidence="8">
    <location>
        <begin position="130"/>
        <end position="154"/>
    </location>
</feature>
<feature type="transmembrane region" description="Helical" evidence="8">
    <location>
        <begin position="188"/>
        <end position="214"/>
    </location>
</feature>
<feature type="compositionally biased region" description="Low complexity" evidence="7">
    <location>
        <begin position="1"/>
        <end position="12"/>
    </location>
</feature>
<dbReference type="AlphaFoldDB" id="A0AAV5QE58"/>
<name>A0AAV5QE58_9ASCO</name>
<dbReference type="EMBL" id="BTFZ01000001">
    <property type="protein sequence ID" value="GMM33038.1"/>
    <property type="molecule type" value="Genomic_DNA"/>
</dbReference>
<dbReference type="PROSITE" id="PS50850">
    <property type="entry name" value="MFS"/>
    <property type="match status" value="1"/>
</dbReference>
<dbReference type="InterPro" id="IPR020846">
    <property type="entry name" value="MFS_dom"/>
</dbReference>
<evidence type="ECO:0000256" key="2">
    <source>
        <dbReference type="ARBA" id="ARBA00022448"/>
    </source>
</evidence>
<evidence type="ECO:0000256" key="8">
    <source>
        <dbReference type="SAM" id="Phobius"/>
    </source>
</evidence>
<evidence type="ECO:0000313" key="10">
    <source>
        <dbReference type="EMBL" id="GMM33038.1"/>
    </source>
</evidence>
<comment type="caution">
    <text evidence="10">The sequence shown here is derived from an EMBL/GenBank/DDBJ whole genome shotgun (WGS) entry which is preliminary data.</text>
</comment>
<accession>A0AAV5QE58</accession>
<keyword evidence="4 8" id="KW-1133">Transmembrane helix</keyword>
<proteinExistence type="inferred from homology"/>
<feature type="transmembrane region" description="Helical" evidence="8">
    <location>
        <begin position="220"/>
        <end position="239"/>
    </location>
</feature>
<sequence>MPSLSMESSMPPKEVLNKQGDGDLVKENASQAKDNNEPAVTEKTSTDSPEYPYTVFNLREKYMIAIICGISGFWSAVSNNIYFPIIYTIENKFHVTEELANVSVVLYFLLQGIAPMFSASMADSIGRKPVVIFCCGVFVIACACIGDSNVYWLILVLRCVQAAGIAPVIAINSGICADLAPRSKRASLIGFTSGIQLLAQSIGALLGGVLASGFHSWRAIFWFLSIGGGVTMILSFFILPETKRSIVGNGSIPPKKFINKSPIWLVPHFKKKLTNDIETLELNTAQSLLSKLFDVPKIVTNIDVICVLIPASFYYTTWTMMFTSLSTTLQEVRGYSVLRVGLCFLAPGIAGTIGSFANGKILDWYYKKCHQKYREQLSEWEAKYGNDSSSSNSMIHDDTNVIPAKPQFSIFKVRLAMLFPCSILFISGLLIFSWCLEKNAPLAPVLIGTFLTSLVNAPYVGSSMNLLADMYPDKTSTGAACVNLSRCLMAACGVAALSRMQDAMGIGGCFTLMAGFCGLSLIPLWIVTCHGQRWLDERIEKERLAEEKKQDITEKV</sequence>
<keyword evidence="5 8" id="KW-0472">Membrane</keyword>
<evidence type="ECO:0000256" key="3">
    <source>
        <dbReference type="ARBA" id="ARBA00022692"/>
    </source>
</evidence>
<feature type="transmembrane region" description="Helical" evidence="8">
    <location>
        <begin position="336"/>
        <end position="357"/>
    </location>
</feature>
<feature type="transmembrane region" description="Helical" evidence="8">
    <location>
        <begin position="298"/>
        <end position="316"/>
    </location>
</feature>
<comment type="subcellular location">
    <subcellularLocation>
        <location evidence="1">Membrane</location>
        <topology evidence="1">Multi-pass membrane protein</topology>
    </subcellularLocation>
</comment>
<dbReference type="GO" id="GO:0005886">
    <property type="term" value="C:plasma membrane"/>
    <property type="evidence" value="ECO:0007669"/>
    <property type="project" value="TreeGrafter"/>
</dbReference>
<evidence type="ECO:0000256" key="6">
    <source>
        <dbReference type="ARBA" id="ARBA00038347"/>
    </source>
</evidence>
<feature type="transmembrane region" description="Helical" evidence="8">
    <location>
        <begin position="440"/>
        <end position="459"/>
    </location>
</feature>
<dbReference type="InterPro" id="IPR011701">
    <property type="entry name" value="MFS"/>
</dbReference>
<protein>
    <submittedName>
        <fullName evidence="10">Cation transporter</fullName>
    </submittedName>
</protein>
<evidence type="ECO:0000256" key="7">
    <source>
        <dbReference type="SAM" id="MobiDB-lite"/>
    </source>
</evidence>
<feature type="domain" description="Major facilitator superfamily (MFS) profile" evidence="9">
    <location>
        <begin position="64"/>
        <end position="532"/>
    </location>
</feature>
<dbReference type="GO" id="GO:0022857">
    <property type="term" value="F:transmembrane transporter activity"/>
    <property type="evidence" value="ECO:0007669"/>
    <property type="project" value="InterPro"/>
</dbReference>
<comment type="similarity">
    <text evidence="6">Belongs to the major facilitator superfamily. CAR1 family.</text>
</comment>
<feature type="transmembrane region" description="Helical" evidence="8">
    <location>
        <begin position="504"/>
        <end position="528"/>
    </location>
</feature>
<evidence type="ECO:0000256" key="5">
    <source>
        <dbReference type="ARBA" id="ARBA00023136"/>
    </source>
</evidence>